<evidence type="ECO:0000313" key="2">
    <source>
        <dbReference type="EMBL" id="KAJ3655037.1"/>
    </source>
</evidence>
<evidence type="ECO:0000313" key="3">
    <source>
        <dbReference type="Proteomes" id="UP001168821"/>
    </source>
</evidence>
<gene>
    <name evidence="2" type="ORF">Zmor_014181</name>
</gene>
<dbReference type="EMBL" id="JALNTZ010000004">
    <property type="protein sequence ID" value="KAJ3655037.1"/>
    <property type="molecule type" value="Genomic_DNA"/>
</dbReference>
<sequence length="336" mass="37518">MEWNGLAGRKYYTNGPFLVRYGVSRTPWKSSTSLRESGWETYHQAVDASGHHNKESLLYIMVVSDYFRKWLKANAILNQRATTIAKMLIALAFYITSEKLSSDDIITCKTILIDPFVRTILDESLVITKSISGNLKHEETTASGDSISVESRQQPVTEDHQPKSPNPNPSFIKTMEHSKFSALVKAQEDASNTRHDYHMVKSTSSDTPMSLGTPVSATEVAAALLGASTSSLCGFRRHRKIEEEDLSTPYNHYKCLSPKHRIGKLLRRQFSLDRTEEIRSEESMQIGSPRLFKQNSAGAADLEKIEEVPMKIPVSPAPSTTPLQCSLSISVDSLIH</sequence>
<organism evidence="2 3">
    <name type="scientific">Zophobas morio</name>
    <dbReference type="NCBI Taxonomy" id="2755281"/>
    <lineage>
        <taxon>Eukaryota</taxon>
        <taxon>Metazoa</taxon>
        <taxon>Ecdysozoa</taxon>
        <taxon>Arthropoda</taxon>
        <taxon>Hexapoda</taxon>
        <taxon>Insecta</taxon>
        <taxon>Pterygota</taxon>
        <taxon>Neoptera</taxon>
        <taxon>Endopterygota</taxon>
        <taxon>Coleoptera</taxon>
        <taxon>Polyphaga</taxon>
        <taxon>Cucujiformia</taxon>
        <taxon>Tenebrionidae</taxon>
        <taxon>Zophobas</taxon>
    </lineage>
</organism>
<comment type="caution">
    <text evidence="2">The sequence shown here is derived from an EMBL/GenBank/DDBJ whole genome shotgun (WGS) entry which is preliminary data.</text>
</comment>
<accession>A0AA38IED4</accession>
<dbReference type="Proteomes" id="UP001168821">
    <property type="component" value="Unassembled WGS sequence"/>
</dbReference>
<proteinExistence type="predicted"/>
<reference evidence="2" key="1">
    <citation type="journal article" date="2023" name="G3 (Bethesda)">
        <title>Whole genome assemblies of Zophobas morio and Tenebrio molitor.</title>
        <authorList>
            <person name="Kaur S."/>
            <person name="Stinson S.A."/>
            <person name="diCenzo G.C."/>
        </authorList>
    </citation>
    <scope>NUCLEOTIDE SEQUENCE</scope>
    <source>
        <strain evidence="2">QUZm001</strain>
    </source>
</reference>
<dbReference type="AlphaFoldDB" id="A0AA38IED4"/>
<name>A0AA38IED4_9CUCU</name>
<keyword evidence="3" id="KW-1185">Reference proteome</keyword>
<feature type="region of interest" description="Disordered" evidence="1">
    <location>
        <begin position="138"/>
        <end position="171"/>
    </location>
</feature>
<feature type="compositionally biased region" description="Polar residues" evidence="1">
    <location>
        <begin position="141"/>
        <end position="156"/>
    </location>
</feature>
<evidence type="ECO:0000256" key="1">
    <source>
        <dbReference type="SAM" id="MobiDB-lite"/>
    </source>
</evidence>
<protein>
    <submittedName>
        <fullName evidence="2">Uncharacterized protein</fullName>
    </submittedName>
</protein>